<reference evidence="1" key="2">
    <citation type="journal article" date="2015" name="Data Brief">
        <title>Shoot transcriptome of the giant reed, Arundo donax.</title>
        <authorList>
            <person name="Barrero R.A."/>
            <person name="Guerrero F.D."/>
            <person name="Moolhuijzen P."/>
            <person name="Goolsby J.A."/>
            <person name="Tidwell J."/>
            <person name="Bellgard S.E."/>
            <person name="Bellgard M.I."/>
        </authorList>
    </citation>
    <scope>NUCLEOTIDE SEQUENCE</scope>
    <source>
        <tissue evidence="1">Shoot tissue taken approximately 20 cm above the soil surface</tissue>
    </source>
</reference>
<name>A0A0A9FRU5_ARUDO</name>
<sequence>MVSIIYKRSLTLRNLSPSISYLPI</sequence>
<accession>A0A0A9FRU5</accession>
<protein>
    <submittedName>
        <fullName evidence="1">Uncharacterized protein</fullName>
    </submittedName>
</protein>
<dbReference type="EMBL" id="GBRH01184860">
    <property type="protein sequence ID" value="JAE13036.1"/>
    <property type="molecule type" value="Transcribed_RNA"/>
</dbReference>
<reference evidence="1" key="1">
    <citation type="submission" date="2014-09" db="EMBL/GenBank/DDBJ databases">
        <authorList>
            <person name="Magalhaes I.L.F."/>
            <person name="Oliveira U."/>
            <person name="Santos F.R."/>
            <person name="Vidigal T.H.D.A."/>
            <person name="Brescovit A.D."/>
            <person name="Santos A.J."/>
        </authorList>
    </citation>
    <scope>NUCLEOTIDE SEQUENCE</scope>
    <source>
        <tissue evidence="1">Shoot tissue taken approximately 20 cm above the soil surface</tissue>
    </source>
</reference>
<dbReference type="AlphaFoldDB" id="A0A0A9FRU5"/>
<proteinExistence type="predicted"/>
<organism evidence="1">
    <name type="scientific">Arundo donax</name>
    <name type="common">Giant reed</name>
    <name type="synonym">Donax arundinaceus</name>
    <dbReference type="NCBI Taxonomy" id="35708"/>
    <lineage>
        <taxon>Eukaryota</taxon>
        <taxon>Viridiplantae</taxon>
        <taxon>Streptophyta</taxon>
        <taxon>Embryophyta</taxon>
        <taxon>Tracheophyta</taxon>
        <taxon>Spermatophyta</taxon>
        <taxon>Magnoliopsida</taxon>
        <taxon>Liliopsida</taxon>
        <taxon>Poales</taxon>
        <taxon>Poaceae</taxon>
        <taxon>PACMAD clade</taxon>
        <taxon>Arundinoideae</taxon>
        <taxon>Arundineae</taxon>
        <taxon>Arundo</taxon>
    </lineage>
</organism>
<evidence type="ECO:0000313" key="1">
    <source>
        <dbReference type="EMBL" id="JAE13036.1"/>
    </source>
</evidence>